<keyword evidence="3" id="KW-1185">Reference proteome</keyword>
<keyword evidence="1" id="KW-1133">Transmembrane helix</keyword>
<keyword evidence="1" id="KW-0472">Membrane</keyword>
<accession>A0ABD0N1C4</accession>
<feature type="transmembrane region" description="Helical" evidence="1">
    <location>
        <begin position="15"/>
        <end position="32"/>
    </location>
</feature>
<gene>
    <name evidence="2" type="ORF">M9458_049299</name>
</gene>
<sequence>MASNFARILSSKRKVGILSLVGAGSLTVGFFLNREQHVSAGAHVRRIYPP</sequence>
<dbReference type="AlphaFoldDB" id="A0ABD0N1C4"/>
<proteinExistence type="predicted"/>
<organism evidence="2 3">
    <name type="scientific">Cirrhinus mrigala</name>
    <name type="common">Mrigala</name>
    <dbReference type="NCBI Taxonomy" id="683832"/>
    <lineage>
        <taxon>Eukaryota</taxon>
        <taxon>Metazoa</taxon>
        <taxon>Chordata</taxon>
        <taxon>Craniata</taxon>
        <taxon>Vertebrata</taxon>
        <taxon>Euteleostomi</taxon>
        <taxon>Actinopterygii</taxon>
        <taxon>Neopterygii</taxon>
        <taxon>Teleostei</taxon>
        <taxon>Ostariophysi</taxon>
        <taxon>Cypriniformes</taxon>
        <taxon>Cyprinidae</taxon>
        <taxon>Labeoninae</taxon>
        <taxon>Labeonini</taxon>
        <taxon>Cirrhinus</taxon>
    </lineage>
</organism>
<evidence type="ECO:0000313" key="3">
    <source>
        <dbReference type="Proteomes" id="UP001529510"/>
    </source>
</evidence>
<feature type="non-terminal residue" evidence="2">
    <location>
        <position position="50"/>
    </location>
</feature>
<dbReference type="EMBL" id="JAMKFB020000025">
    <property type="protein sequence ID" value="KAL0155036.1"/>
    <property type="molecule type" value="Genomic_DNA"/>
</dbReference>
<reference evidence="2 3" key="1">
    <citation type="submission" date="2024-05" db="EMBL/GenBank/DDBJ databases">
        <title>Genome sequencing and assembly of Indian major carp, Cirrhinus mrigala (Hamilton, 1822).</title>
        <authorList>
            <person name="Mohindra V."/>
            <person name="Chowdhury L.M."/>
            <person name="Lal K."/>
            <person name="Jena J.K."/>
        </authorList>
    </citation>
    <scope>NUCLEOTIDE SEQUENCE [LARGE SCALE GENOMIC DNA]</scope>
    <source>
        <strain evidence="2">CM1030</strain>
        <tissue evidence="2">Blood</tissue>
    </source>
</reference>
<keyword evidence="1" id="KW-0812">Transmembrane</keyword>
<name>A0ABD0N1C4_CIRMR</name>
<evidence type="ECO:0000256" key="1">
    <source>
        <dbReference type="SAM" id="Phobius"/>
    </source>
</evidence>
<evidence type="ECO:0000313" key="2">
    <source>
        <dbReference type="EMBL" id="KAL0155036.1"/>
    </source>
</evidence>
<dbReference type="Proteomes" id="UP001529510">
    <property type="component" value="Unassembled WGS sequence"/>
</dbReference>
<comment type="caution">
    <text evidence="2">The sequence shown here is derived from an EMBL/GenBank/DDBJ whole genome shotgun (WGS) entry which is preliminary data.</text>
</comment>
<protein>
    <submittedName>
        <fullName evidence="2">Uncharacterized protein</fullName>
    </submittedName>
</protein>